<dbReference type="CDD" id="cd03809">
    <property type="entry name" value="GT4_MtfB-like"/>
    <property type="match status" value="1"/>
</dbReference>
<dbReference type="EMBL" id="MHKB01000013">
    <property type="protein sequence ID" value="OGY78687.1"/>
    <property type="molecule type" value="Genomic_DNA"/>
</dbReference>
<name>A0A1G2ARR9_9BACT</name>
<dbReference type="GO" id="GO:0016757">
    <property type="term" value="F:glycosyltransferase activity"/>
    <property type="evidence" value="ECO:0007669"/>
    <property type="project" value="InterPro"/>
</dbReference>
<accession>A0A1G2ARR9</accession>
<sequence>MHIGIDARFYGGGRAKGLGRYTEKLIECLQEIDHTNTYTIFFQKEDFDHVQFHNTHFHKVLADFPWYSFQEQRLMPRLLAQLHLDLVHFPHYNVPLFFRSRFVLTIHDLILHHFPTRKASTLGPVKYFFKQLGYRCVISQAAKHAQKILTVSNFSKQDIQQTFHTPSDKIVVTYEGADNVPMHHYNATQQKEMLTKLAVQQPYLLYVGNAYPHKNLGILLDVVQTLKAQGTINWQFVLVGKNDYFYLQLQEQARQFGLLDHVRFVGFVTDKELSVLYENALAYIFPSLYEGFGLPPLEAMLHGTPVLSSKASCLPEILKSYASYFDPQDKNDIIYAIQNIFSHPEHREKIKEEAQRYARHFSWQDMTRRTLEVYESCTKKYS</sequence>
<dbReference type="PANTHER" id="PTHR46401">
    <property type="entry name" value="GLYCOSYLTRANSFERASE WBBK-RELATED"/>
    <property type="match status" value="1"/>
</dbReference>
<dbReference type="Gene3D" id="3.40.50.2000">
    <property type="entry name" value="Glycogen Phosphorylase B"/>
    <property type="match status" value="2"/>
</dbReference>
<dbReference type="InterPro" id="IPR001296">
    <property type="entry name" value="Glyco_trans_1"/>
</dbReference>
<comment type="caution">
    <text evidence="4">The sequence shown here is derived from an EMBL/GenBank/DDBJ whole genome shotgun (WGS) entry which is preliminary data.</text>
</comment>
<dbReference type="Proteomes" id="UP000177165">
    <property type="component" value="Unassembled WGS sequence"/>
</dbReference>
<dbReference type="SUPFAM" id="SSF53756">
    <property type="entry name" value="UDP-Glycosyltransferase/glycogen phosphorylase"/>
    <property type="match status" value="1"/>
</dbReference>
<dbReference type="STRING" id="1798540.A3B74_04920"/>
<feature type="domain" description="Glycosyltransferase subfamily 4-like N-terminal" evidence="3">
    <location>
        <begin position="17"/>
        <end position="178"/>
    </location>
</feature>
<protein>
    <recommendedName>
        <fullName evidence="6">Glycosyl transferase family 1</fullName>
    </recommendedName>
</protein>
<dbReference type="PANTHER" id="PTHR46401:SF2">
    <property type="entry name" value="GLYCOSYLTRANSFERASE WBBK-RELATED"/>
    <property type="match status" value="1"/>
</dbReference>
<evidence type="ECO:0000313" key="5">
    <source>
        <dbReference type="Proteomes" id="UP000177165"/>
    </source>
</evidence>
<evidence type="ECO:0000259" key="3">
    <source>
        <dbReference type="Pfam" id="PF13439"/>
    </source>
</evidence>
<organism evidence="4 5">
    <name type="scientific">Candidatus Kerfeldbacteria bacterium RIFCSPHIGHO2_02_FULL_42_14</name>
    <dbReference type="NCBI Taxonomy" id="1798540"/>
    <lineage>
        <taxon>Bacteria</taxon>
        <taxon>Candidatus Kerfeldiibacteriota</taxon>
    </lineage>
</organism>
<feature type="domain" description="Glycosyl transferase family 1" evidence="2">
    <location>
        <begin position="199"/>
        <end position="356"/>
    </location>
</feature>
<evidence type="ECO:0000256" key="1">
    <source>
        <dbReference type="ARBA" id="ARBA00022679"/>
    </source>
</evidence>
<gene>
    <name evidence="4" type="ORF">A3B74_04920</name>
</gene>
<evidence type="ECO:0000259" key="2">
    <source>
        <dbReference type="Pfam" id="PF00534"/>
    </source>
</evidence>
<dbReference type="GO" id="GO:0009103">
    <property type="term" value="P:lipopolysaccharide biosynthetic process"/>
    <property type="evidence" value="ECO:0007669"/>
    <property type="project" value="TreeGrafter"/>
</dbReference>
<dbReference type="AlphaFoldDB" id="A0A1G2ARR9"/>
<dbReference type="Pfam" id="PF00534">
    <property type="entry name" value="Glycos_transf_1"/>
    <property type="match status" value="1"/>
</dbReference>
<proteinExistence type="predicted"/>
<reference evidence="4 5" key="1">
    <citation type="journal article" date="2016" name="Nat. Commun.">
        <title>Thousands of microbial genomes shed light on interconnected biogeochemical processes in an aquifer system.</title>
        <authorList>
            <person name="Anantharaman K."/>
            <person name="Brown C.T."/>
            <person name="Hug L.A."/>
            <person name="Sharon I."/>
            <person name="Castelle C.J."/>
            <person name="Probst A.J."/>
            <person name="Thomas B.C."/>
            <person name="Singh A."/>
            <person name="Wilkins M.J."/>
            <person name="Karaoz U."/>
            <person name="Brodie E.L."/>
            <person name="Williams K.H."/>
            <person name="Hubbard S.S."/>
            <person name="Banfield J.F."/>
        </authorList>
    </citation>
    <scope>NUCLEOTIDE SEQUENCE [LARGE SCALE GENOMIC DNA]</scope>
</reference>
<dbReference type="InterPro" id="IPR028098">
    <property type="entry name" value="Glyco_trans_4-like_N"/>
</dbReference>
<evidence type="ECO:0008006" key="6">
    <source>
        <dbReference type="Google" id="ProtNLM"/>
    </source>
</evidence>
<keyword evidence="1" id="KW-0808">Transferase</keyword>
<evidence type="ECO:0000313" key="4">
    <source>
        <dbReference type="EMBL" id="OGY78687.1"/>
    </source>
</evidence>
<dbReference type="Pfam" id="PF13439">
    <property type="entry name" value="Glyco_transf_4"/>
    <property type="match status" value="1"/>
</dbReference>